<evidence type="ECO:0000256" key="8">
    <source>
        <dbReference type="ARBA" id="ARBA00022837"/>
    </source>
</evidence>
<evidence type="ECO:0000256" key="2">
    <source>
        <dbReference type="ARBA" id="ARBA00001913"/>
    </source>
</evidence>
<evidence type="ECO:0000256" key="10">
    <source>
        <dbReference type="ARBA" id="ARBA00023277"/>
    </source>
</evidence>
<evidence type="ECO:0000313" key="13">
    <source>
        <dbReference type="Proteomes" id="UP001207228"/>
    </source>
</evidence>
<comment type="catalytic activity">
    <reaction evidence="1 11">
        <text>alpha-D-glucose = beta-D-glucose</text>
        <dbReference type="Rhea" id="RHEA:10264"/>
        <dbReference type="ChEBI" id="CHEBI:15903"/>
        <dbReference type="ChEBI" id="CHEBI:17925"/>
        <dbReference type="EC" id="5.1.3.3"/>
    </reaction>
</comment>
<dbReference type="Gene3D" id="2.70.98.10">
    <property type="match status" value="1"/>
</dbReference>
<accession>A0ABT3RFG6</accession>
<evidence type="ECO:0000256" key="5">
    <source>
        <dbReference type="ARBA" id="ARBA00011245"/>
    </source>
</evidence>
<evidence type="ECO:0000256" key="9">
    <source>
        <dbReference type="ARBA" id="ARBA00023235"/>
    </source>
</evidence>
<name>A0ABT3RFG6_9BACT</name>
<dbReference type="PANTHER" id="PTHR10091:SF0">
    <property type="entry name" value="GALACTOSE MUTAROTASE"/>
    <property type="match status" value="1"/>
</dbReference>
<keyword evidence="10 11" id="KW-0119">Carbohydrate metabolism</keyword>
<dbReference type="Pfam" id="PF01263">
    <property type="entry name" value="Aldose_epim"/>
    <property type="match status" value="1"/>
</dbReference>
<dbReference type="PIRSF" id="PIRSF005096">
    <property type="entry name" value="GALM"/>
    <property type="match status" value="1"/>
</dbReference>
<proteinExistence type="inferred from homology"/>
<dbReference type="EMBL" id="JAPFQO010000006">
    <property type="protein sequence ID" value="MCX2740295.1"/>
    <property type="molecule type" value="Genomic_DNA"/>
</dbReference>
<dbReference type="NCBIfam" id="NF008277">
    <property type="entry name" value="PRK11055.1"/>
    <property type="match status" value="1"/>
</dbReference>
<keyword evidence="8" id="KW-0106">Calcium</keyword>
<dbReference type="SUPFAM" id="SSF74650">
    <property type="entry name" value="Galactose mutarotase-like"/>
    <property type="match status" value="1"/>
</dbReference>
<dbReference type="InterPro" id="IPR047215">
    <property type="entry name" value="Galactose_mutarotase-like"/>
</dbReference>
<comment type="similarity">
    <text evidence="4 11">Belongs to the aldose epimerase family.</text>
</comment>
<dbReference type="InterPro" id="IPR014718">
    <property type="entry name" value="GH-type_carb-bd"/>
</dbReference>
<evidence type="ECO:0000256" key="4">
    <source>
        <dbReference type="ARBA" id="ARBA00006206"/>
    </source>
</evidence>
<reference evidence="12 13" key="1">
    <citation type="submission" date="2022-11" db="EMBL/GenBank/DDBJ databases">
        <title>The characterization of three novel Bacteroidetes species and genomic analysis of their roles in tidal elemental geochemical cycles.</title>
        <authorList>
            <person name="Ma K.-J."/>
        </authorList>
    </citation>
    <scope>NUCLEOTIDE SEQUENCE [LARGE SCALE GENOMIC DNA]</scope>
    <source>
        <strain evidence="12 13">M82</strain>
    </source>
</reference>
<gene>
    <name evidence="12" type="ORF">OO017_10095</name>
</gene>
<sequence>MEIKKDIFGTAPDGQQVYLYTLSNRHGVTVTITNYGAIVTSFITPDRHGEMGHVVAGFDKLEGYIPNNPHFGGIVGRFANRIAQGKFTLDGQEYTLAANDAPHHLHGGNTGFDRVVWQAEELPEHNALQLSYLSPDGEEGYPGNLTATVVYTLTDADELRIDYSATTDKATPVNLTNHSYFNLSAGKSDSIEGHIIQINASKYTPVDETFIPTCELAEVAGTMLDLREPQPIGKHLHKMTGGGYDNNYVLHHNTERLTKAAEVYEPVSGRVLEVYTTQPGIQFYTGNFLDGSLTGRNGNRYVKHYAFCLETQHFPDSPNQPQFPSAILRPGETYRESTIYKLSVKEA</sequence>
<evidence type="ECO:0000313" key="12">
    <source>
        <dbReference type="EMBL" id="MCX2740295.1"/>
    </source>
</evidence>
<dbReference type="Proteomes" id="UP001207228">
    <property type="component" value="Unassembled WGS sequence"/>
</dbReference>
<dbReference type="InterPro" id="IPR008183">
    <property type="entry name" value="Aldose_1/G6P_1-epimerase"/>
</dbReference>
<evidence type="ECO:0000256" key="11">
    <source>
        <dbReference type="PIRNR" id="PIRNR005096"/>
    </source>
</evidence>
<dbReference type="InterPro" id="IPR011013">
    <property type="entry name" value="Gal_mutarotase_sf_dom"/>
</dbReference>
<comment type="pathway">
    <text evidence="3 11">Carbohydrate metabolism; hexose metabolism.</text>
</comment>
<evidence type="ECO:0000256" key="1">
    <source>
        <dbReference type="ARBA" id="ARBA00001614"/>
    </source>
</evidence>
<evidence type="ECO:0000256" key="6">
    <source>
        <dbReference type="ARBA" id="ARBA00013185"/>
    </source>
</evidence>
<dbReference type="InterPro" id="IPR018052">
    <property type="entry name" value="Ald1_epimerase_CS"/>
</dbReference>
<dbReference type="EC" id="5.1.3.3" evidence="6 11"/>
<dbReference type="RefSeq" id="WP_266052355.1">
    <property type="nucleotide sequence ID" value="NZ_JAPFQO010000006.1"/>
</dbReference>
<dbReference type="PANTHER" id="PTHR10091">
    <property type="entry name" value="ALDOSE-1-EPIMERASE"/>
    <property type="match status" value="1"/>
</dbReference>
<keyword evidence="13" id="KW-1185">Reference proteome</keyword>
<protein>
    <recommendedName>
        <fullName evidence="7 11">Aldose 1-epimerase</fullName>
        <ecNumber evidence="6 11">5.1.3.3</ecNumber>
    </recommendedName>
</protein>
<evidence type="ECO:0000256" key="3">
    <source>
        <dbReference type="ARBA" id="ARBA00005028"/>
    </source>
</evidence>
<dbReference type="InterPro" id="IPR015443">
    <property type="entry name" value="Aldose_1-epimerase"/>
</dbReference>
<evidence type="ECO:0000256" key="7">
    <source>
        <dbReference type="ARBA" id="ARBA00014165"/>
    </source>
</evidence>
<comment type="subunit">
    <text evidence="5">Monomer.</text>
</comment>
<comment type="caution">
    <text evidence="12">The sequence shown here is derived from an EMBL/GenBank/DDBJ whole genome shotgun (WGS) entry which is preliminary data.</text>
</comment>
<dbReference type="CDD" id="cd09019">
    <property type="entry name" value="galactose_mutarotase_like"/>
    <property type="match status" value="1"/>
</dbReference>
<organism evidence="12 13">
    <name type="scientific">Pontibacter anaerobius</name>
    <dbReference type="NCBI Taxonomy" id="2993940"/>
    <lineage>
        <taxon>Bacteria</taxon>
        <taxon>Pseudomonadati</taxon>
        <taxon>Bacteroidota</taxon>
        <taxon>Cytophagia</taxon>
        <taxon>Cytophagales</taxon>
        <taxon>Hymenobacteraceae</taxon>
        <taxon>Pontibacter</taxon>
    </lineage>
</organism>
<comment type="cofactor">
    <cofactor evidence="2">
        <name>Ca(2+)</name>
        <dbReference type="ChEBI" id="CHEBI:29108"/>
    </cofactor>
</comment>
<dbReference type="PROSITE" id="PS00545">
    <property type="entry name" value="ALDOSE_1_EPIMERASE"/>
    <property type="match status" value="1"/>
</dbReference>
<keyword evidence="9 11" id="KW-0413">Isomerase</keyword>